<feature type="signal peptide" evidence="1">
    <location>
        <begin position="1"/>
        <end position="19"/>
    </location>
</feature>
<organism evidence="2 3">
    <name type="scientific">Aliiglaciecola litoralis</name>
    <dbReference type="NCBI Taxonomy" id="582857"/>
    <lineage>
        <taxon>Bacteria</taxon>
        <taxon>Pseudomonadati</taxon>
        <taxon>Pseudomonadota</taxon>
        <taxon>Gammaproteobacteria</taxon>
        <taxon>Alteromonadales</taxon>
        <taxon>Alteromonadaceae</taxon>
        <taxon>Aliiglaciecola</taxon>
    </lineage>
</organism>
<feature type="chain" id="PRO_5045708130" description="DUF2145 domain-containing protein" evidence="1">
    <location>
        <begin position="20"/>
        <end position="264"/>
    </location>
</feature>
<proteinExistence type="predicted"/>
<comment type="caution">
    <text evidence="2">The sequence shown here is derived from an EMBL/GenBank/DDBJ whole genome shotgun (WGS) entry which is preliminary data.</text>
</comment>
<evidence type="ECO:0008006" key="4">
    <source>
        <dbReference type="Google" id="ProtNLM"/>
    </source>
</evidence>
<dbReference type="InterPro" id="IPR014547">
    <property type="entry name" value="UCP028477"/>
</dbReference>
<protein>
    <recommendedName>
        <fullName evidence="4">DUF2145 domain-containing protein</fullName>
    </recommendedName>
</protein>
<keyword evidence="3" id="KW-1185">Reference proteome</keyword>
<dbReference type="EMBL" id="BAAAFD010000001">
    <property type="protein sequence ID" value="GAA0852686.1"/>
    <property type="molecule type" value="Genomic_DNA"/>
</dbReference>
<dbReference type="Proteomes" id="UP001500359">
    <property type="component" value="Unassembled WGS sequence"/>
</dbReference>
<dbReference type="RefSeq" id="WP_343855941.1">
    <property type="nucleotide sequence ID" value="NZ_BAAAFD010000001.1"/>
</dbReference>
<evidence type="ECO:0000313" key="3">
    <source>
        <dbReference type="Proteomes" id="UP001500359"/>
    </source>
</evidence>
<sequence>MKLRLIIIFVILAVPNAWAGSQSQAEPQHEPAEIIKFAKDVEKYAASKGARAFIIARMGRPEKDLPDGIMFTHTAIAVYSNITLNSGEVLQGYAIHNLYQTAGSPDKSELVVDYPVDFFWGAHELKAGIVIPDTQLQQKLIALIAAGNDQALHNPKYSVIANPFNSQFQNCTEYTLDLINAAIYDTLDIARLKANAAAHFSPQRVNTSRVKLMFGSMLMDDVTTKDHKGKVYTTTFTTIGKYLQKNQLADEFLTLNSKGEIQSL</sequence>
<dbReference type="Pfam" id="PF09916">
    <property type="entry name" value="DUF2145"/>
    <property type="match status" value="1"/>
</dbReference>
<keyword evidence="1" id="KW-0732">Signal</keyword>
<accession>A0ABN1LCJ7</accession>
<evidence type="ECO:0000313" key="2">
    <source>
        <dbReference type="EMBL" id="GAA0852686.1"/>
    </source>
</evidence>
<evidence type="ECO:0000256" key="1">
    <source>
        <dbReference type="SAM" id="SignalP"/>
    </source>
</evidence>
<gene>
    <name evidence="2" type="ORF">GCM10009114_03370</name>
</gene>
<name>A0ABN1LCJ7_9ALTE</name>
<reference evidence="2 3" key="1">
    <citation type="journal article" date="2019" name="Int. J. Syst. Evol. Microbiol.">
        <title>The Global Catalogue of Microorganisms (GCM) 10K type strain sequencing project: providing services to taxonomists for standard genome sequencing and annotation.</title>
        <authorList>
            <consortium name="The Broad Institute Genomics Platform"/>
            <consortium name="The Broad Institute Genome Sequencing Center for Infectious Disease"/>
            <person name="Wu L."/>
            <person name="Ma J."/>
        </authorList>
    </citation>
    <scope>NUCLEOTIDE SEQUENCE [LARGE SCALE GENOMIC DNA]</scope>
    <source>
        <strain evidence="2 3">JCM 15896</strain>
    </source>
</reference>